<proteinExistence type="predicted"/>
<keyword evidence="2" id="KW-1185">Reference proteome</keyword>
<dbReference type="PANTHER" id="PTHR38589:SF1">
    <property type="entry name" value="BLR0621 PROTEIN"/>
    <property type="match status" value="1"/>
</dbReference>
<protein>
    <submittedName>
        <fullName evidence="1">L,D-transpeptidase family protein</fullName>
    </submittedName>
</protein>
<accession>A0ABV6V6K9</accession>
<dbReference type="EMBL" id="JBHEZX010000003">
    <property type="protein sequence ID" value="MFC1409313.1"/>
    <property type="molecule type" value="Genomic_DNA"/>
</dbReference>
<dbReference type="Proteomes" id="UP001592582">
    <property type="component" value="Unassembled WGS sequence"/>
</dbReference>
<organism evidence="1 2">
    <name type="scientific">Streptacidiphilus alkalitolerans</name>
    <dbReference type="NCBI Taxonomy" id="3342712"/>
    <lineage>
        <taxon>Bacteria</taxon>
        <taxon>Bacillati</taxon>
        <taxon>Actinomycetota</taxon>
        <taxon>Actinomycetes</taxon>
        <taxon>Kitasatosporales</taxon>
        <taxon>Streptomycetaceae</taxon>
        <taxon>Streptacidiphilus</taxon>
    </lineage>
</organism>
<evidence type="ECO:0000313" key="1">
    <source>
        <dbReference type="EMBL" id="MFC1409313.1"/>
    </source>
</evidence>
<dbReference type="InterPro" id="IPR005490">
    <property type="entry name" value="LD_TPept_cat_dom"/>
</dbReference>
<sequence>MSSHAHPGHQPAPTDGYDSGAGGYGHGRGSYGQTGYDQGDYGRADYGQAEYGQQAEYGRGGYPQSGYPSGEVYGAPYPDHQAYQGPEEQVYGGPVGGYDTGTSTGYGYAAPVPDPGYAEQAGFAQQEQPGQPEQYGQYGQYRPYEPEAVRPESVYAVAPVPASAEPGRGAAPRTGSRAASRTGTRTQIRAAAKARARRKRRVRNGFLGVGSVAAVAVIAVAGFLHPEAARTGATAAAAPSVDTGRSSSAPADASRSVTRPTPTTALKQLPGLGTSFLAKIPANAQQVFLVTGSGKNANTSTAVLYTRTADGSWLPGTAWAAHNAKDGWTDDHMAGDLHSPIGVFSLTDAGGLDPNPGTKLPYLHSSEFKAPGTGFEGESLADAFDYVIAINYNHDPGTSPLSTDRPMGASRGGGIWIHVDHGGPTHGCVSLAKANMATLLKDLDPAKHPVIVMGDAASLRA</sequence>
<name>A0ABV6V6K9_9ACTN</name>
<reference evidence="1 2" key="1">
    <citation type="submission" date="2024-09" db="EMBL/GenBank/DDBJ databases">
        <authorList>
            <person name="Lee S.D."/>
        </authorList>
    </citation>
    <scope>NUCLEOTIDE SEQUENCE [LARGE SCALE GENOMIC DNA]</scope>
    <source>
        <strain evidence="1 2">N1-1</strain>
    </source>
</reference>
<comment type="caution">
    <text evidence="1">The sequence shown here is derived from an EMBL/GenBank/DDBJ whole genome shotgun (WGS) entry which is preliminary data.</text>
</comment>
<gene>
    <name evidence="1" type="ORF">ACEZDG_08470</name>
</gene>
<evidence type="ECO:0000313" key="2">
    <source>
        <dbReference type="Proteomes" id="UP001592582"/>
    </source>
</evidence>
<dbReference type="Pfam" id="PF03734">
    <property type="entry name" value="YkuD"/>
    <property type="match status" value="1"/>
</dbReference>
<dbReference type="PANTHER" id="PTHR38589">
    <property type="entry name" value="BLR0621 PROTEIN"/>
    <property type="match status" value="1"/>
</dbReference>